<feature type="region of interest" description="Disordered" evidence="1">
    <location>
        <begin position="1"/>
        <end position="23"/>
    </location>
</feature>
<gene>
    <name evidence="2" type="ORF">CP62b</name>
</gene>
<keyword evidence="2" id="KW-0614">Plasmid</keyword>
<dbReference type="EMBL" id="AY257538">
    <property type="protein sequence ID" value="AAP22554.1"/>
    <property type="molecule type" value="Genomic_DNA"/>
</dbReference>
<reference evidence="2" key="1">
    <citation type="journal article" date="2004" name="J. Bacteriol.">
        <title>Sequence analysis of the mobile genome island pKLC102 of Pseudomonas aeruginosa C.</title>
        <authorList>
            <person name="Klockgether J."/>
            <person name="Reva O."/>
            <person name="Larbig K."/>
            <person name="Tummler B."/>
        </authorList>
    </citation>
    <scope>NUCLEOTIDE SEQUENCE</scope>
    <source>
        <strain evidence="2">C</strain>
        <plasmid evidence="2">pKLC102</plasmid>
    </source>
</reference>
<name>Q6X3M4_PSEAI</name>
<feature type="compositionally biased region" description="Polar residues" evidence="1">
    <location>
        <begin position="13"/>
        <end position="23"/>
    </location>
</feature>
<organism evidence="2">
    <name type="scientific">Pseudomonas aeruginosa</name>
    <dbReference type="NCBI Taxonomy" id="287"/>
    <lineage>
        <taxon>Bacteria</taxon>
        <taxon>Pseudomonadati</taxon>
        <taxon>Pseudomonadota</taxon>
        <taxon>Gammaproteobacteria</taxon>
        <taxon>Pseudomonadales</taxon>
        <taxon>Pseudomonadaceae</taxon>
        <taxon>Pseudomonas</taxon>
    </lineage>
</organism>
<evidence type="ECO:0000256" key="1">
    <source>
        <dbReference type="SAM" id="MobiDB-lite"/>
    </source>
</evidence>
<dbReference type="PROSITE" id="PS51257">
    <property type="entry name" value="PROKAR_LIPOPROTEIN"/>
    <property type="match status" value="1"/>
</dbReference>
<protein>
    <submittedName>
        <fullName evidence="2">CP62b</fullName>
    </submittedName>
</protein>
<sequence length="167" mass="17870">MFAPRAPGGLVQPSASATTLSGNAPSVTGCANVRMRCRLGQQGGPVLDRNRTQLNDFAPGTTCQRLVIKPGLNEVDLELRHLLQDLIEQRQILERIGGVELGHAHTAVLELPLEEDERGAPHPRLNEATGIGSPALVSAQRPVTSSGFCDALEGLIRASLSKHFNVR</sequence>
<dbReference type="AlphaFoldDB" id="Q6X3M4"/>
<evidence type="ECO:0000313" key="2">
    <source>
        <dbReference type="EMBL" id="AAP22554.1"/>
    </source>
</evidence>
<accession>Q6X3M4</accession>
<proteinExistence type="predicted"/>
<geneLocation type="plasmid" evidence="2">
    <name>pKLC102</name>
</geneLocation>